<dbReference type="AlphaFoldDB" id="A0A1R3GIR7"/>
<dbReference type="Proteomes" id="UP000188268">
    <property type="component" value="Unassembled WGS sequence"/>
</dbReference>
<sequence length="67" mass="7777">LNLTDFIITTIYYKQPTLSVILCSIRETNLTKFPAMEDMGAISEVTVSIFFFFSRVKEHNLEDKNQN</sequence>
<reference evidence="1 2" key="1">
    <citation type="submission" date="2013-09" db="EMBL/GenBank/DDBJ databases">
        <title>Corchorus capsularis genome sequencing.</title>
        <authorList>
            <person name="Alam M."/>
            <person name="Haque M.S."/>
            <person name="Islam M.S."/>
            <person name="Emdad E.M."/>
            <person name="Islam M.M."/>
            <person name="Ahmed B."/>
            <person name="Halim A."/>
            <person name="Hossen Q.M.M."/>
            <person name="Hossain M.Z."/>
            <person name="Ahmed R."/>
            <person name="Khan M.M."/>
            <person name="Islam R."/>
            <person name="Rashid M.M."/>
            <person name="Khan S.A."/>
            <person name="Rahman M.S."/>
            <person name="Alam M."/>
        </authorList>
    </citation>
    <scope>NUCLEOTIDE SEQUENCE [LARGE SCALE GENOMIC DNA]</scope>
    <source>
        <strain evidence="2">cv. CVL-1</strain>
        <tissue evidence="1">Whole seedling</tissue>
    </source>
</reference>
<gene>
    <name evidence="1" type="ORF">CCACVL1_25628</name>
</gene>
<keyword evidence="2" id="KW-1185">Reference proteome</keyword>
<name>A0A1R3GIR7_COCAP</name>
<protein>
    <submittedName>
        <fullName evidence="1">Uncharacterized protein</fullName>
    </submittedName>
</protein>
<accession>A0A1R3GIR7</accession>
<dbReference type="EMBL" id="AWWV01014266">
    <property type="protein sequence ID" value="OMO57978.1"/>
    <property type="molecule type" value="Genomic_DNA"/>
</dbReference>
<evidence type="ECO:0000313" key="2">
    <source>
        <dbReference type="Proteomes" id="UP000188268"/>
    </source>
</evidence>
<evidence type="ECO:0000313" key="1">
    <source>
        <dbReference type="EMBL" id="OMO57978.1"/>
    </source>
</evidence>
<feature type="non-terminal residue" evidence="1">
    <location>
        <position position="1"/>
    </location>
</feature>
<organism evidence="1 2">
    <name type="scientific">Corchorus capsularis</name>
    <name type="common">Jute</name>
    <dbReference type="NCBI Taxonomy" id="210143"/>
    <lineage>
        <taxon>Eukaryota</taxon>
        <taxon>Viridiplantae</taxon>
        <taxon>Streptophyta</taxon>
        <taxon>Embryophyta</taxon>
        <taxon>Tracheophyta</taxon>
        <taxon>Spermatophyta</taxon>
        <taxon>Magnoliopsida</taxon>
        <taxon>eudicotyledons</taxon>
        <taxon>Gunneridae</taxon>
        <taxon>Pentapetalae</taxon>
        <taxon>rosids</taxon>
        <taxon>malvids</taxon>
        <taxon>Malvales</taxon>
        <taxon>Malvaceae</taxon>
        <taxon>Grewioideae</taxon>
        <taxon>Apeibeae</taxon>
        <taxon>Corchorus</taxon>
    </lineage>
</organism>
<comment type="caution">
    <text evidence="1">The sequence shown here is derived from an EMBL/GenBank/DDBJ whole genome shotgun (WGS) entry which is preliminary data.</text>
</comment>
<proteinExistence type="predicted"/>